<protein>
    <submittedName>
        <fullName evidence="2">Type I restriction enzyme HsdR N-terminal domain-containing protein</fullName>
    </submittedName>
</protein>
<dbReference type="InterPro" id="IPR029464">
    <property type="entry name" value="HSDR_N"/>
</dbReference>
<reference evidence="2" key="1">
    <citation type="submission" date="2024-01" db="EMBL/GenBank/DDBJ databases">
        <title>Synechococcus elongatus PCC 11802, a close yet different native of Synechococcus elongatus PCC 11801.</title>
        <authorList>
            <person name="Jaiswal D."/>
            <person name="Sengupta A."/>
            <person name="Sengupta S."/>
            <person name="Pakrasi H.B."/>
            <person name="Wangikar P."/>
        </authorList>
    </citation>
    <scope>NUCLEOTIDE SEQUENCE</scope>
    <source>
        <strain evidence="2">PCC 11802</strain>
    </source>
</reference>
<dbReference type="AlphaFoldDB" id="A0AAT9JVU8"/>
<gene>
    <name evidence="2" type="ORF">EKO22_09635</name>
</gene>
<dbReference type="Gene3D" id="3.90.1570.30">
    <property type="match status" value="1"/>
</dbReference>
<organism evidence="2">
    <name type="scientific">Synechococcus elongatus PCC 11802</name>
    <dbReference type="NCBI Taxonomy" id="2283154"/>
    <lineage>
        <taxon>Bacteria</taxon>
        <taxon>Bacillati</taxon>
        <taxon>Cyanobacteriota</taxon>
        <taxon>Cyanophyceae</taxon>
        <taxon>Synechococcales</taxon>
        <taxon>Synechococcaceae</taxon>
        <taxon>Synechococcus</taxon>
    </lineage>
</organism>
<dbReference type="EMBL" id="CP034671">
    <property type="protein sequence ID" value="QFZ92567.2"/>
    <property type="molecule type" value="Genomic_DNA"/>
</dbReference>
<dbReference type="Pfam" id="PF13588">
    <property type="entry name" value="HSDR_N_2"/>
    <property type="match status" value="1"/>
</dbReference>
<accession>A0AAT9JVU8</accession>
<proteinExistence type="predicted"/>
<sequence length="270" mass="31363">MPQKTEVDIALEMYESVMQSEDKQRRLRSSTFWGLFNVKARQKKLVDRIEALISEQGLRISVKSGATLGEESSSDWILLSLKLTTPKPKESDEPLERSKWPSQDWFEMVRTRDFESEREVEAYFIAPLLEKLSYDYDDIVIGYGVEIFKGVQKTKAEADFVIFNGRERTKENILLVVEVKKSDKGINVDHIGQARSYAQELFPACYIVSNGQQIIVFQFNGGLAPDERVLELERSELEQRWEELFKYVSKEATLQRKEWMQKKIASMKAN</sequence>
<evidence type="ECO:0000259" key="1">
    <source>
        <dbReference type="Pfam" id="PF13588"/>
    </source>
</evidence>
<feature type="domain" description="Type I restriction enzyme R protein N-terminal" evidence="1">
    <location>
        <begin position="122"/>
        <end position="219"/>
    </location>
</feature>
<dbReference type="RefSeq" id="WP_208678479.1">
    <property type="nucleotide sequence ID" value="NZ_CP034671.2"/>
</dbReference>
<name>A0AAT9JVU8_SYNEL</name>
<evidence type="ECO:0000313" key="2">
    <source>
        <dbReference type="EMBL" id="QFZ92567.2"/>
    </source>
</evidence>